<evidence type="ECO:0000256" key="1">
    <source>
        <dbReference type="SAM" id="MobiDB-lite"/>
    </source>
</evidence>
<proteinExistence type="predicted"/>
<dbReference type="EMBL" id="JAINUF010000006">
    <property type="protein sequence ID" value="KAJ8357402.1"/>
    <property type="molecule type" value="Genomic_DNA"/>
</dbReference>
<evidence type="ECO:0000256" key="2">
    <source>
        <dbReference type="SAM" id="SignalP"/>
    </source>
</evidence>
<organism evidence="3 4">
    <name type="scientific">Synaphobranchus kaupii</name>
    <name type="common">Kaup's arrowtooth eel</name>
    <dbReference type="NCBI Taxonomy" id="118154"/>
    <lineage>
        <taxon>Eukaryota</taxon>
        <taxon>Metazoa</taxon>
        <taxon>Chordata</taxon>
        <taxon>Craniata</taxon>
        <taxon>Vertebrata</taxon>
        <taxon>Euteleostomi</taxon>
        <taxon>Actinopterygii</taxon>
        <taxon>Neopterygii</taxon>
        <taxon>Teleostei</taxon>
        <taxon>Anguilliformes</taxon>
        <taxon>Synaphobranchidae</taxon>
        <taxon>Synaphobranchus</taxon>
    </lineage>
</organism>
<feature type="region of interest" description="Disordered" evidence="1">
    <location>
        <begin position="42"/>
        <end position="68"/>
    </location>
</feature>
<sequence length="68" mass="7376">MKYKQRWWLFLPAIVAADARLGRALGIPMSLPSGLVFGTPMGMSHKNSAKPQAEGTGNTATTECRVTR</sequence>
<evidence type="ECO:0008006" key="5">
    <source>
        <dbReference type="Google" id="ProtNLM"/>
    </source>
</evidence>
<protein>
    <recommendedName>
        <fullName evidence="5">Secreted protein</fullName>
    </recommendedName>
</protein>
<keyword evidence="4" id="KW-1185">Reference proteome</keyword>
<name>A0A9Q1FFM6_SYNKA</name>
<feature type="signal peptide" evidence="2">
    <location>
        <begin position="1"/>
        <end position="24"/>
    </location>
</feature>
<feature type="chain" id="PRO_5040260625" description="Secreted protein" evidence="2">
    <location>
        <begin position="25"/>
        <end position="68"/>
    </location>
</feature>
<reference evidence="3" key="1">
    <citation type="journal article" date="2023" name="Science">
        <title>Genome structures resolve the early diversification of teleost fishes.</title>
        <authorList>
            <person name="Parey E."/>
            <person name="Louis A."/>
            <person name="Montfort J."/>
            <person name="Bouchez O."/>
            <person name="Roques C."/>
            <person name="Iampietro C."/>
            <person name="Lluch J."/>
            <person name="Castinel A."/>
            <person name="Donnadieu C."/>
            <person name="Desvignes T."/>
            <person name="Floi Bucao C."/>
            <person name="Jouanno E."/>
            <person name="Wen M."/>
            <person name="Mejri S."/>
            <person name="Dirks R."/>
            <person name="Jansen H."/>
            <person name="Henkel C."/>
            <person name="Chen W.J."/>
            <person name="Zahm M."/>
            <person name="Cabau C."/>
            <person name="Klopp C."/>
            <person name="Thompson A.W."/>
            <person name="Robinson-Rechavi M."/>
            <person name="Braasch I."/>
            <person name="Lecointre G."/>
            <person name="Bobe J."/>
            <person name="Postlethwait J.H."/>
            <person name="Berthelot C."/>
            <person name="Roest Crollius H."/>
            <person name="Guiguen Y."/>
        </authorList>
    </citation>
    <scope>NUCLEOTIDE SEQUENCE</scope>
    <source>
        <strain evidence="3">WJC10195</strain>
    </source>
</reference>
<comment type="caution">
    <text evidence="3">The sequence shown here is derived from an EMBL/GenBank/DDBJ whole genome shotgun (WGS) entry which is preliminary data.</text>
</comment>
<dbReference type="AlphaFoldDB" id="A0A9Q1FFM6"/>
<evidence type="ECO:0000313" key="4">
    <source>
        <dbReference type="Proteomes" id="UP001152622"/>
    </source>
</evidence>
<feature type="compositionally biased region" description="Polar residues" evidence="1">
    <location>
        <begin position="45"/>
        <end position="68"/>
    </location>
</feature>
<gene>
    <name evidence="3" type="ORF">SKAU_G00201960</name>
</gene>
<evidence type="ECO:0000313" key="3">
    <source>
        <dbReference type="EMBL" id="KAJ8357402.1"/>
    </source>
</evidence>
<dbReference type="Proteomes" id="UP001152622">
    <property type="component" value="Chromosome 6"/>
</dbReference>
<keyword evidence="2" id="KW-0732">Signal</keyword>
<accession>A0A9Q1FFM6</accession>